<protein>
    <recommendedName>
        <fullName evidence="4">HTH araC/xylS-type domain-containing protein</fullName>
    </recommendedName>
</protein>
<dbReference type="InterPro" id="IPR018060">
    <property type="entry name" value="HTH_AraC"/>
</dbReference>
<evidence type="ECO:0000259" key="4">
    <source>
        <dbReference type="PROSITE" id="PS01124"/>
    </source>
</evidence>
<dbReference type="PRINTS" id="PR00032">
    <property type="entry name" value="HTHARAC"/>
</dbReference>
<dbReference type="SUPFAM" id="SSF46689">
    <property type="entry name" value="Homeodomain-like"/>
    <property type="match status" value="1"/>
</dbReference>
<evidence type="ECO:0000256" key="3">
    <source>
        <dbReference type="ARBA" id="ARBA00023163"/>
    </source>
</evidence>
<keyword evidence="3" id="KW-0804">Transcription</keyword>
<proteinExistence type="predicted"/>
<dbReference type="EMBL" id="BMHY01000020">
    <property type="protein sequence ID" value="GGG88660.1"/>
    <property type="molecule type" value="Genomic_DNA"/>
</dbReference>
<dbReference type="Pfam" id="PF12833">
    <property type="entry name" value="HTH_18"/>
    <property type="match status" value="1"/>
</dbReference>
<reference evidence="5 6" key="1">
    <citation type="journal article" date="2014" name="Int. J. Syst. Evol. Microbiol.">
        <title>Complete genome sequence of Corynebacterium casei LMG S-19264T (=DSM 44701T), isolated from a smear-ripened cheese.</title>
        <authorList>
            <consortium name="US DOE Joint Genome Institute (JGI-PGF)"/>
            <person name="Walter F."/>
            <person name="Albersmeier A."/>
            <person name="Kalinowski J."/>
            <person name="Ruckert C."/>
        </authorList>
    </citation>
    <scope>NUCLEOTIDE SEQUENCE [LARGE SCALE GENOMIC DNA]</scope>
    <source>
        <strain evidence="5 6">CGMCC 1.15286</strain>
    </source>
</reference>
<dbReference type="GO" id="GO:0003700">
    <property type="term" value="F:DNA-binding transcription factor activity"/>
    <property type="evidence" value="ECO:0007669"/>
    <property type="project" value="InterPro"/>
</dbReference>
<accession>A0A917HSG2</accession>
<dbReference type="AlphaFoldDB" id="A0A917HSG2"/>
<dbReference type="GO" id="GO:0043565">
    <property type="term" value="F:sequence-specific DNA binding"/>
    <property type="evidence" value="ECO:0007669"/>
    <property type="project" value="InterPro"/>
</dbReference>
<dbReference type="InterPro" id="IPR020449">
    <property type="entry name" value="Tscrpt_reg_AraC-type_HTH"/>
</dbReference>
<keyword evidence="2" id="KW-0238">DNA-binding</keyword>
<evidence type="ECO:0000313" key="5">
    <source>
        <dbReference type="EMBL" id="GGG88660.1"/>
    </source>
</evidence>
<dbReference type="PANTHER" id="PTHR47893">
    <property type="entry name" value="REGULATORY PROTEIN PCHR"/>
    <property type="match status" value="1"/>
</dbReference>
<dbReference type="PANTHER" id="PTHR47893:SF1">
    <property type="entry name" value="REGULATORY PROTEIN PCHR"/>
    <property type="match status" value="1"/>
</dbReference>
<evidence type="ECO:0000313" key="6">
    <source>
        <dbReference type="Proteomes" id="UP000600247"/>
    </source>
</evidence>
<keyword evidence="1" id="KW-0805">Transcription regulation</keyword>
<dbReference type="InterPro" id="IPR009057">
    <property type="entry name" value="Homeodomain-like_sf"/>
</dbReference>
<dbReference type="Proteomes" id="UP000600247">
    <property type="component" value="Unassembled WGS sequence"/>
</dbReference>
<organism evidence="5 6">
    <name type="scientific">Paenibacillus radicis</name>
    <name type="common">ex Gao et al. 2016</name>
    <dbReference type="NCBI Taxonomy" id="1737354"/>
    <lineage>
        <taxon>Bacteria</taxon>
        <taxon>Bacillati</taxon>
        <taxon>Bacillota</taxon>
        <taxon>Bacilli</taxon>
        <taxon>Bacillales</taxon>
        <taxon>Paenibacillaceae</taxon>
        <taxon>Paenibacillus</taxon>
    </lineage>
</organism>
<comment type="caution">
    <text evidence="5">The sequence shown here is derived from an EMBL/GenBank/DDBJ whole genome shotgun (WGS) entry which is preliminary data.</text>
</comment>
<dbReference type="SMART" id="SM00342">
    <property type="entry name" value="HTH_ARAC"/>
    <property type="match status" value="1"/>
</dbReference>
<feature type="domain" description="HTH araC/xylS-type" evidence="4">
    <location>
        <begin position="1"/>
        <end position="93"/>
    </location>
</feature>
<dbReference type="InterPro" id="IPR053142">
    <property type="entry name" value="PchR_regulatory_protein"/>
</dbReference>
<sequence>MLERMTDPPTLIELSRMIGLNDCKLKTGFKALYGTTVFGYLREKRLEKAFQLLQQGTLNVTETSHAVGYSNSSYFSEAFRDKYGVNPGKIIHHSSILLGANR</sequence>
<name>A0A917HSG2_9BACL</name>
<evidence type="ECO:0000256" key="2">
    <source>
        <dbReference type="ARBA" id="ARBA00023125"/>
    </source>
</evidence>
<dbReference type="PROSITE" id="PS01124">
    <property type="entry name" value="HTH_ARAC_FAMILY_2"/>
    <property type="match status" value="1"/>
</dbReference>
<keyword evidence="6" id="KW-1185">Reference proteome</keyword>
<gene>
    <name evidence="5" type="ORF">GCM10010918_54090</name>
</gene>
<evidence type="ECO:0000256" key="1">
    <source>
        <dbReference type="ARBA" id="ARBA00023015"/>
    </source>
</evidence>
<dbReference type="Gene3D" id="1.10.10.60">
    <property type="entry name" value="Homeodomain-like"/>
    <property type="match status" value="1"/>
</dbReference>